<feature type="domain" description="VOC" evidence="1">
    <location>
        <begin position="7"/>
        <end position="132"/>
    </location>
</feature>
<evidence type="ECO:0000313" key="2">
    <source>
        <dbReference type="EMBL" id="NDV87734.1"/>
    </source>
</evidence>
<organism evidence="2 3">
    <name type="scientific">Aurantimonas aggregata</name>
    <dbReference type="NCBI Taxonomy" id="2047720"/>
    <lineage>
        <taxon>Bacteria</taxon>
        <taxon>Pseudomonadati</taxon>
        <taxon>Pseudomonadota</taxon>
        <taxon>Alphaproteobacteria</taxon>
        <taxon>Hyphomicrobiales</taxon>
        <taxon>Aurantimonadaceae</taxon>
        <taxon>Aurantimonas</taxon>
    </lineage>
</organism>
<evidence type="ECO:0000313" key="3">
    <source>
        <dbReference type="Proteomes" id="UP000476332"/>
    </source>
</evidence>
<sequence>MSLALKGIHHLTAITADAPGNLRFYTQLLGLRLVKKTVNQDDTSAYHLFYADGKATPGTDITFFDWPAPRERRGTHAISRTALRVAGSDSLAYWRERLVSAGVDVGAVRDLDGRASLDFEDPEGQRLRLVDDGGKGEANPWDASTVPAEHQIRGLGPITISVPDLSRTAPILTVLMNMREARSYEDGGATVHVFEMGEGGPAAELHVAVEPGLPQASQGAGGVHHVAFRAADIDELHQWTERLKGFRLPSSGEVERYYFRSLYFREPNGILFEIATDGPGFAVDEPMESLGESLSLPPFLEGKRASIEANLKPLK</sequence>
<dbReference type="Proteomes" id="UP000476332">
    <property type="component" value="Unassembled WGS sequence"/>
</dbReference>
<dbReference type="InterPro" id="IPR052537">
    <property type="entry name" value="Extradiol_RC_dioxygenase"/>
</dbReference>
<dbReference type="InterPro" id="IPR029068">
    <property type="entry name" value="Glyas_Bleomycin-R_OHBP_Dase"/>
</dbReference>
<reference evidence="2 3" key="1">
    <citation type="submission" date="2020-01" db="EMBL/GenBank/DDBJ databases">
        <title>Genomes of bacteria type strains.</title>
        <authorList>
            <person name="Chen J."/>
            <person name="Zhu S."/>
            <person name="Chen J."/>
        </authorList>
    </citation>
    <scope>NUCLEOTIDE SEQUENCE [LARGE SCALE GENOMIC DNA]</scope>
    <source>
        <strain evidence="2 3">KCTC 52919</strain>
    </source>
</reference>
<dbReference type="InterPro" id="IPR004360">
    <property type="entry name" value="Glyas_Fos-R_dOase_dom"/>
</dbReference>
<evidence type="ECO:0000259" key="1">
    <source>
        <dbReference type="PROSITE" id="PS51819"/>
    </source>
</evidence>
<comment type="caution">
    <text evidence="2">The sequence shown here is derived from an EMBL/GenBank/DDBJ whole genome shotgun (WGS) entry which is preliminary data.</text>
</comment>
<keyword evidence="2" id="KW-0223">Dioxygenase</keyword>
<dbReference type="Gene3D" id="3.10.180.10">
    <property type="entry name" value="2,3-Dihydroxybiphenyl 1,2-Dioxygenase, domain 1"/>
    <property type="match status" value="2"/>
</dbReference>
<dbReference type="EMBL" id="JAAAMJ010000010">
    <property type="protein sequence ID" value="NDV87734.1"/>
    <property type="molecule type" value="Genomic_DNA"/>
</dbReference>
<dbReference type="AlphaFoldDB" id="A0A6L9MIL9"/>
<dbReference type="PROSITE" id="PS51819">
    <property type="entry name" value="VOC"/>
    <property type="match status" value="2"/>
</dbReference>
<accession>A0A6L9MIL9</accession>
<keyword evidence="3" id="KW-1185">Reference proteome</keyword>
<dbReference type="RefSeq" id="WP_163044486.1">
    <property type="nucleotide sequence ID" value="NZ_JAAAMJ010000010.1"/>
</dbReference>
<gene>
    <name evidence="2" type="ORF">GTW51_13590</name>
</gene>
<feature type="domain" description="VOC" evidence="1">
    <location>
        <begin position="154"/>
        <end position="277"/>
    </location>
</feature>
<dbReference type="InterPro" id="IPR037523">
    <property type="entry name" value="VOC_core"/>
</dbReference>
<dbReference type="Pfam" id="PF00903">
    <property type="entry name" value="Glyoxalase"/>
    <property type="match status" value="2"/>
</dbReference>
<dbReference type="SUPFAM" id="SSF54593">
    <property type="entry name" value="Glyoxalase/Bleomycin resistance protein/Dihydroxybiphenyl dioxygenase"/>
    <property type="match status" value="1"/>
</dbReference>
<dbReference type="CDD" id="cd08347">
    <property type="entry name" value="PcpA_C_like"/>
    <property type="match status" value="1"/>
</dbReference>
<dbReference type="GO" id="GO:0051213">
    <property type="term" value="F:dioxygenase activity"/>
    <property type="evidence" value="ECO:0007669"/>
    <property type="project" value="UniProtKB-KW"/>
</dbReference>
<name>A0A6L9MIL9_9HYPH</name>
<protein>
    <submittedName>
        <fullName evidence="2">Ring-cleaving dioxygenase</fullName>
    </submittedName>
</protein>
<proteinExistence type="predicted"/>
<dbReference type="PANTHER" id="PTHR36110">
    <property type="entry name" value="RING-CLEAVING DIOXYGENASE MHQE-RELATED"/>
    <property type="match status" value="1"/>
</dbReference>
<keyword evidence="2" id="KW-0560">Oxidoreductase</keyword>
<dbReference type="PANTHER" id="PTHR36110:SF4">
    <property type="entry name" value="RING-CLEAVING DIOXYGENASE MHQA-RELATED"/>
    <property type="match status" value="1"/>
</dbReference>